<evidence type="ECO:0000256" key="1">
    <source>
        <dbReference type="SAM" id="MobiDB-lite"/>
    </source>
</evidence>
<sequence length="140" mass="14945">MTEISSQMPMGRSSVSSSAKSQNSSGIDMNDFLKILAASMSNPSLGGESGGSSGGTDYISQLVQFTTLEQIQTLSSNVEYTMMMTQQQQAISMIGKEVKVMDGDKTVSGKIDKVKFATGFATIEVNGKDYLMSNILELGM</sequence>
<feature type="region of interest" description="Disordered" evidence="1">
    <location>
        <begin position="1"/>
        <end position="24"/>
    </location>
</feature>
<dbReference type="AlphaFoldDB" id="A0A940SX61"/>
<dbReference type="EMBL" id="JAEEGA010000008">
    <property type="protein sequence ID" value="MBP1042043.1"/>
    <property type="molecule type" value="Genomic_DNA"/>
</dbReference>
<evidence type="ECO:0000313" key="3">
    <source>
        <dbReference type="Proteomes" id="UP000674938"/>
    </source>
</evidence>
<gene>
    <name evidence="2" type="ORF">I6N95_13560</name>
</gene>
<comment type="caution">
    <text evidence="2">The sequence shown here is derived from an EMBL/GenBank/DDBJ whole genome shotgun (WGS) entry which is preliminary data.</text>
</comment>
<proteinExistence type="predicted"/>
<feature type="compositionally biased region" description="Low complexity" evidence="1">
    <location>
        <begin position="13"/>
        <end position="24"/>
    </location>
</feature>
<name>A0A940SX61_9ENTE</name>
<organism evidence="2 3">
    <name type="scientific">Vagococcus allomyrinae</name>
    <dbReference type="NCBI Taxonomy" id="2794353"/>
    <lineage>
        <taxon>Bacteria</taxon>
        <taxon>Bacillati</taxon>
        <taxon>Bacillota</taxon>
        <taxon>Bacilli</taxon>
        <taxon>Lactobacillales</taxon>
        <taxon>Enterococcaceae</taxon>
        <taxon>Vagococcus</taxon>
    </lineage>
</organism>
<dbReference type="Proteomes" id="UP000674938">
    <property type="component" value="Unassembled WGS sequence"/>
</dbReference>
<keyword evidence="2" id="KW-0966">Cell projection</keyword>
<accession>A0A940SX61</accession>
<dbReference type="RefSeq" id="WP_209528859.1">
    <property type="nucleotide sequence ID" value="NZ_JAEEGA010000008.1"/>
</dbReference>
<evidence type="ECO:0000313" key="2">
    <source>
        <dbReference type="EMBL" id="MBP1042043.1"/>
    </source>
</evidence>
<reference evidence="2" key="1">
    <citation type="submission" date="2020-12" db="EMBL/GenBank/DDBJ databases">
        <title>Vagococcus allomyrinae sp. nov. and Enterococcus lavae sp. nov., isolated from the larvae of Allomyrina dichotoma.</title>
        <authorList>
            <person name="Lee S.D."/>
        </authorList>
    </citation>
    <scope>NUCLEOTIDE SEQUENCE</scope>
    <source>
        <strain evidence="2">BWB3-3</strain>
    </source>
</reference>
<protein>
    <submittedName>
        <fullName evidence="2">Flagellar basal body rod modification protein</fullName>
    </submittedName>
</protein>
<keyword evidence="3" id="KW-1185">Reference proteome</keyword>
<keyword evidence="2" id="KW-0969">Cilium</keyword>
<keyword evidence="2" id="KW-0282">Flagellum</keyword>